<name>A0A1S2LU98_9BACI</name>
<sequence>MEYTIITLFSLAIILFIISFFKKDRNKEVEKQIENFSITLMQEIYQLKKKVKVLEEEILIGQDERYFTVDQTSSSQTIDRDKVLSLYEEGYSLDEIEDLTNLSREQIDQLLSEA</sequence>
<dbReference type="EMBL" id="MLQQ01000001">
    <property type="protein sequence ID" value="OIJ16101.1"/>
    <property type="molecule type" value="Genomic_DNA"/>
</dbReference>
<keyword evidence="1" id="KW-0812">Transmembrane</keyword>
<dbReference type="RefSeq" id="WP_071312026.1">
    <property type="nucleotide sequence ID" value="NZ_MLQQ01000001.1"/>
</dbReference>
<organism evidence="2 3">
    <name type="scientific">Anaerobacillus arseniciselenatis</name>
    <dbReference type="NCBI Taxonomy" id="85682"/>
    <lineage>
        <taxon>Bacteria</taxon>
        <taxon>Bacillati</taxon>
        <taxon>Bacillota</taxon>
        <taxon>Bacilli</taxon>
        <taxon>Bacillales</taxon>
        <taxon>Bacillaceae</taxon>
        <taxon>Anaerobacillus</taxon>
    </lineage>
</organism>
<dbReference type="Proteomes" id="UP000180098">
    <property type="component" value="Unassembled WGS sequence"/>
</dbReference>
<protein>
    <recommendedName>
        <fullName evidence="4">Resolvase HTH domain-containing protein</fullName>
    </recommendedName>
</protein>
<accession>A0A1S2LU98</accession>
<evidence type="ECO:0008006" key="4">
    <source>
        <dbReference type="Google" id="ProtNLM"/>
    </source>
</evidence>
<dbReference type="AlphaFoldDB" id="A0A1S2LU98"/>
<gene>
    <name evidence="2" type="ORF">BKP35_03725</name>
</gene>
<evidence type="ECO:0000256" key="1">
    <source>
        <dbReference type="SAM" id="Phobius"/>
    </source>
</evidence>
<keyword evidence="1" id="KW-1133">Transmembrane helix</keyword>
<feature type="transmembrane region" description="Helical" evidence="1">
    <location>
        <begin position="6"/>
        <end position="21"/>
    </location>
</feature>
<evidence type="ECO:0000313" key="2">
    <source>
        <dbReference type="EMBL" id="OIJ16101.1"/>
    </source>
</evidence>
<keyword evidence="3" id="KW-1185">Reference proteome</keyword>
<comment type="caution">
    <text evidence="2">The sequence shown here is derived from an EMBL/GenBank/DDBJ whole genome shotgun (WGS) entry which is preliminary data.</text>
</comment>
<dbReference type="OrthoDB" id="2937672at2"/>
<evidence type="ECO:0000313" key="3">
    <source>
        <dbReference type="Proteomes" id="UP000180098"/>
    </source>
</evidence>
<proteinExistence type="predicted"/>
<reference evidence="2 3" key="1">
    <citation type="submission" date="2016-10" db="EMBL/GenBank/DDBJ databases">
        <title>Draft genome sequences of four alkaliphilic bacteria belonging to the Anaerobacillus genus.</title>
        <authorList>
            <person name="Bassil N.M."/>
            <person name="Lloyd J.R."/>
        </authorList>
    </citation>
    <scope>NUCLEOTIDE SEQUENCE [LARGE SCALE GENOMIC DNA]</scope>
    <source>
        <strain evidence="2 3">DSM 15340</strain>
    </source>
</reference>
<keyword evidence="1" id="KW-0472">Membrane</keyword>